<keyword evidence="3" id="KW-1185">Reference proteome</keyword>
<dbReference type="GO" id="GO:0032259">
    <property type="term" value="P:methylation"/>
    <property type="evidence" value="ECO:0007669"/>
    <property type="project" value="UniProtKB-KW"/>
</dbReference>
<organism evidence="2 3">
    <name type="scientific">Persephonella marina (strain DSM 14350 / EX-H1)</name>
    <dbReference type="NCBI Taxonomy" id="123214"/>
    <lineage>
        <taxon>Bacteria</taxon>
        <taxon>Pseudomonadati</taxon>
        <taxon>Aquificota</taxon>
        <taxon>Aquificia</taxon>
        <taxon>Aquificales</taxon>
        <taxon>Hydrogenothermaceae</taxon>
        <taxon>Persephonella</taxon>
    </lineage>
</organism>
<dbReference type="EMBL" id="CP001230">
    <property type="protein sequence ID" value="ACO04774.1"/>
    <property type="molecule type" value="Genomic_DNA"/>
</dbReference>
<evidence type="ECO:0000259" key="1">
    <source>
        <dbReference type="Pfam" id="PF13395"/>
    </source>
</evidence>
<protein>
    <submittedName>
        <fullName evidence="2">Putative methyltransferase type 11</fullName>
    </submittedName>
</protein>
<dbReference type="OrthoDB" id="9757607at2"/>
<keyword evidence="2" id="KW-0808">Transferase</keyword>
<dbReference type="eggNOG" id="COG3513">
    <property type="taxonomic scope" value="Bacteria"/>
</dbReference>
<proteinExistence type="predicted"/>
<evidence type="ECO:0000313" key="2">
    <source>
        <dbReference type="EMBL" id="ACO04774.1"/>
    </source>
</evidence>
<name>C0QP62_PERMH</name>
<dbReference type="KEGG" id="pmx:PERMA_0669"/>
<dbReference type="InterPro" id="IPR003615">
    <property type="entry name" value="HNH_nuc"/>
</dbReference>
<dbReference type="AlphaFoldDB" id="C0QP62"/>
<reference evidence="2 3" key="1">
    <citation type="journal article" date="2009" name="J. Bacteriol.">
        <title>Complete and draft genome sequences of six members of the Aquificales.</title>
        <authorList>
            <person name="Reysenbach A.L."/>
            <person name="Hamamura N."/>
            <person name="Podar M."/>
            <person name="Griffiths E."/>
            <person name="Ferreira S."/>
            <person name="Hochstein R."/>
            <person name="Heidelberg J."/>
            <person name="Johnson J."/>
            <person name="Mead D."/>
            <person name="Pohorille A."/>
            <person name="Sarmiento M."/>
            <person name="Schweighofer K."/>
            <person name="Seshadri R."/>
            <person name="Voytek M.A."/>
        </authorList>
    </citation>
    <scope>NUCLEOTIDE SEQUENCE [LARGE SCALE GENOMIC DNA]</scope>
    <source>
        <strain evidence="3">DSM 14350 / EX-H1</strain>
    </source>
</reference>
<feature type="domain" description="HNH nuclease" evidence="1">
    <location>
        <begin position="256"/>
        <end position="296"/>
    </location>
</feature>
<dbReference type="GO" id="GO:0008168">
    <property type="term" value="F:methyltransferase activity"/>
    <property type="evidence" value="ECO:0007669"/>
    <property type="project" value="UniProtKB-KW"/>
</dbReference>
<dbReference type="Pfam" id="PF13395">
    <property type="entry name" value="HNH_4"/>
    <property type="match status" value="1"/>
</dbReference>
<accession>C0QP62</accession>
<gene>
    <name evidence="2" type="ordered locus">PERMA_0669</name>
</gene>
<dbReference type="Proteomes" id="UP000001366">
    <property type="component" value="Chromosome"/>
</dbReference>
<sequence>MRESRILRRFIERESKYASYKFALLRGIIEIIQEYDHLKIESGDEKILFPFGLLIEKWIFYYYPLIENNIPQIHGQKDISFRKELEFFIEKYRNNGGFLQFYNDYRHSKLKINEIKKLFYKIKNAIYNGPMKHLGYSSNRSYYSIFEYEKIRSRKVNIKSENFNLREYLINNYGFVKFDKNLYMLLNEFGSFINGTESIIFKWALFSSNINKTLDTEKIIFLLRKSTEVQRDVYDAKKVYDRYIRDLRCVWSNKRLDFANYEVDHALPFSVTFINDLWNLLPAHYEINRKKSDKIPTANLIEKRKEYIKNYWDVLFKEYKNRFLKEMEIGLTGVSGGDKKDLFNFGIEKLKQKSKFLIDQGYEPWEI</sequence>
<dbReference type="CDD" id="cd00085">
    <property type="entry name" value="HNHc"/>
    <property type="match status" value="1"/>
</dbReference>
<dbReference type="HOGENOM" id="CLU_737551_0_0_0"/>
<dbReference type="RefSeq" id="WP_015898878.1">
    <property type="nucleotide sequence ID" value="NC_012440.1"/>
</dbReference>
<keyword evidence="2" id="KW-0489">Methyltransferase</keyword>
<dbReference type="PaxDb" id="123214-PERMA_0669"/>
<dbReference type="STRING" id="123214.PERMA_0669"/>
<evidence type="ECO:0000313" key="3">
    <source>
        <dbReference type="Proteomes" id="UP000001366"/>
    </source>
</evidence>
<dbReference type="Gene3D" id="1.10.30.50">
    <property type="match status" value="1"/>
</dbReference>